<gene>
    <name evidence="1" type="ORF">LEMA_uP032030.1</name>
</gene>
<dbReference type="EMBL" id="FP929127">
    <property type="protein sequence ID" value="CBX96051.1"/>
    <property type="molecule type" value="Genomic_DNA"/>
</dbReference>
<accession>E4ZWS5</accession>
<evidence type="ECO:0000313" key="2">
    <source>
        <dbReference type="Proteomes" id="UP000002668"/>
    </source>
</evidence>
<keyword evidence="2" id="KW-1185">Reference proteome</keyword>
<name>E4ZWS5_LEPMJ</name>
<organism evidence="2">
    <name type="scientific">Leptosphaeria maculans (strain JN3 / isolate v23.1.3 / race Av1-4-5-6-7-8)</name>
    <name type="common">Blackleg fungus</name>
    <name type="synonym">Phoma lingam</name>
    <dbReference type="NCBI Taxonomy" id="985895"/>
    <lineage>
        <taxon>Eukaryota</taxon>
        <taxon>Fungi</taxon>
        <taxon>Dikarya</taxon>
        <taxon>Ascomycota</taxon>
        <taxon>Pezizomycotina</taxon>
        <taxon>Dothideomycetes</taxon>
        <taxon>Pleosporomycetidae</taxon>
        <taxon>Pleosporales</taxon>
        <taxon>Pleosporineae</taxon>
        <taxon>Leptosphaeriaceae</taxon>
        <taxon>Plenodomus</taxon>
        <taxon>Plenodomus lingam/Leptosphaeria maculans species complex</taxon>
    </lineage>
</organism>
<proteinExistence type="predicted"/>
<evidence type="ECO:0000313" key="1">
    <source>
        <dbReference type="EMBL" id="CBX96051.1"/>
    </source>
</evidence>
<dbReference type="AlphaFoldDB" id="E4ZWS5"/>
<sequence length="47" mass="5142">MIISLITSARHFRPILSPASQALRHVASLSQAIFGLRRGECEIPLAL</sequence>
<reference evidence="2" key="1">
    <citation type="journal article" date="2011" name="Nat. Commun.">
        <title>Effector diversification within compartments of the Leptosphaeria maculans genome affected by Repeat-Induced Point mutations.</title>
        <authorList>
            <person name="Rouxel T."/>
            <person name="Grandaubert J."/>
            <person name="Hane J.K."/>
            <person name="Hoede C."/>
            <person name="van de Wouw A.P."/>
            <person name="Couloux A."/>
            <person name="Dominguez V."/>
            <person name="Anthouard V."/>
            <person name="Bally P."/>
            <person name="Bourras S."/>
            <person name="Cozijnsen A.J."/>
            <person name="Ciuffetti L.M."/>
            <person name="Degrave A."/>
            <person name="Dilmaghani A."/>
            <person name="Duret L."/>
            <person name="Fudal I."/>
            <person name="Goodwin S.B."/>
            <person name="Gout L."/>
            <person name="Glaser N."/>
            <person name="Linglin J."/>
            <person name="Kema G.H.J."/>
            <person name="Lapalu N."/>
            <person name="Lawrence C.B."/>
            <person name="May K."/>
            <person name="Meyer M."/>
            <person name="Ollivier B."/>
            <person name="Poulain J."/>
            <person name="Schoch C.L."/>
            <person name="Simon A."/>
            <person name="Spatafora J.W."/>
            <person name="Stachowiak A."/>
            <person name="Turgeon B.G."/>
            <person name="Tyler B.M."/>
            <person name="Vincent D."/>
            <person name="Weissenbach J."/>
            <person name="Amselem J."/>
            <person name="Quesneville H."/>
            <person name="Oliver R.P."/>
            <person name="Wincker P."/>
            <person name="Balesdent M.-H."/>
            <person name="Howlett B.J."/>
        </authorList>
    </citation>
    <scope>NUCLEOTIDE SEQUENCE [LARGE SCALE GENOMIC DNA]</scope>
    <source>
        <strain evidence="2">JN3 / isolate v23.1.3 / race Av1-4-5-6-7-8</strain>
    </source>
</reference>
<protein>
    <submittedName>
        <fullName evidence="1">Predicted protein</fullName>
    </submittedName>
</protein>
<dbReference type="HOGENOM" id="CLU_3175525_0_0_1"/>
<dbReference type="InParanoid" id="E4ZWS5"/>
<dbReference type="VEuPathDB" id="FungiDB:LEMA_uP032030.1"/>
<dbReference type="Proteomes" id="UP000002668">
    <property type="component" value="Genome"/>
</dbReference>